<dbReference type="GO" id="GO:0005739">
    <property type="term" value="C:mitochondrion"/>
    <property type="evidence" value="ECO:0007669"/>
    <property type="project" value="TreeGrafter"/>
</dbReference>
<dbReference type="PANTHER" id="PTHR11266:SF75">
    <property type="entry name" value="IP10007P-RELATED"/>
    <property type="match status" value="1"/>
</dbReference>
<dbReference type="Proteomes" id="UP000494040">
    <property type="component" value="Unassembled WGS sequence"/>
</dbReference>
<reference evidence="7" key="1">
    <citation type="submission" date="2022-01" db="UniProtKB">
        <authorList>
            <consortium name="EnsemblMetazoa"/>
        </authorList>
    </citation>
    <scope>IDENTIFICATION</scope>
</reference>
<evidence type="ECO:0000256" key="6">
    <source>
        <dbReference type="RuleBase" id="RU363053"/>
    </source>
</evidence>
<accession>A0A8I6R7A7</accession>
<evidence type="ECO:0000256" key="3">
    <source>
        <dbReference type="ARBA" id="ARBA00022692"/>
    </source>
</evidence>
<dbReference type="RefSeq" id="XP_014240427.1">
    <property type="nucleotide sequence ID" value="XM_014384941.2"/>
</dbReference>
<protein>
    <recommendedName>
        <fullName evidence="9">Mpv17-like protein</fullName>
    </recommendedName>
</protein>
<feature type="transmembrane region" description="Helical" evidence="6">
    <location>
        <begin position="93"/>
        <end position="111"/>
    </location>
</feature>
<name>A0A8I6R7A7_CIMLE</name>
<dbReference type="KEGG" id="clec:106661496"/>
<dbReference type="OMA" id="FYFGMSL"/>
<evidence type="ECO:0000313" key="7">
    <source>
        <dbReference type="EnsemblMetazoa" id="XP_014240427.1"/>
    </source>
</evidence>
<dbReference type="GO" id="GO:0016020">
    <property type="term" value="C:membrane"/>
    <property type="evidence" value="ECO:0007669"/>
    <property type="project" value="UniProtKB-SubCell"/>
</dbReference>
<dbReference type="EnsemblMetazoa" id="XM_014384941.2">
    <property type="protein sequence ID" value="XP_014240427.1"/>
    <property type="gene ID" value="LOC106661496"/>
</dbReference>
<evidence type="ECO:0000313" key="8">
    <source>
        <dbReference type="Proteomes" id="UP000494040"/>
    </source>
</evidence>
<keyword evidence="3 6" id="KW-0812">Transmembrane</keyword>
<dbReference type="PANTHER" id="PTHR11266">
    <property type="entry name" value="PEROXISOMAL MEMBRANE PROTEIN 2, PXMP2 MPV17"/>
    <property type="match status" value="1"/>
</dbReference>
<dbReference type="InterPro" id="IPR007248">
    <property type="entry name" value="Mpv17_PMP22"/>
</dbReference>
<dbReference type="Pfam" id="PF04117">
    <property type="entry name" value="Mpv17_PMP22"/>
    <property type="match status" value="1"/>
</dbReference>
<evidence type="ECO:0000256" key="2">
    <source>
        <dbReference type="ARBA" id="ARBA00006824"/>
    </source>
</evidence>
<evidence type="ECO:0000256" key="1">
    <source>
        <dbReference type="ARBA" id="ARBA00004141"/>
    </source>
</evidence>
<evidence type="ECO:0008006" key="9">
    <source>
        <dbReference type="Google" id="ProtNLM"/>
    </source>
</evidence>
<evidence type="ECO:0000256" key="5">
    <source>
        <dbReference type="ARBA" id="ARBA00023136"/>
    </source>
</evidence>
<feature type="transmembrane region" description="Helical" evidence="6">
    <location>
        <begin position="158"/>
        <end position="175"/>
    </location>
</feature>
<sequence>MSAKRGAAVWRKIVNFSKRYPISRGMASYAVIWPIGSLVQQHIEGRKEYDLWRVGRFCLYGSCYVAPTLNIWMKIARFMWPQNTFSAALSKALIEQVTYTPFAMISFYFLMSLLEGKTTDQAKEEVSDKFLPTYKVGVCVWPVLQTVNYTMISEKNRVPFVSICSLAWTTFLAYMKHLEGSHFKQPIPIPSHHDKK</sequence>
<keyword evidence="8" id="KW-1185">Reference proteome</keyword>
<dbReference type="OrthoDB" id="430207at2759"/>
<keyword evidence="4 6" id="KW-1133">Transmembrane helix</keyword>
<organism evidence="7 8">
    <name type="scientific">Cimex lectularius</name>
    <name type="common">Bed bug</name>
    <name type="synonym">Acanthia lectularia</name>
    <dbReference type="NCBI Taxonomy" id="79782"/>
    <lineage>
        <taxon>Eukaryota</taxon>
        <taxon>Metazoa</taxon>
        <taxon>Ecdysozoa</taxon>
        <taxon>Arthropoda</taxon>
        <taxon>Hexapoda</taxon>
        <taxon>Insecta</taxon>
        <taxon>Pterygota</taxon>
        <taxon>Neoptera</taxon>
        <taxon>Paraneoptera</taxon>
        <taxon>Hemiptera</taxon>
        <taxon>Heteroptera</taxon>
        <taxon>Panheteroptera</taxon>
        <taxon>Cimicomorpha</taxon>
        <taxon>Cimicidae</taxon>
        <taxon>Cimex</taxon>
    </lineage>
</organism>
<dbReference type="AlphaFoldDB" id="A0A8I6R7A7"/>
<evidence type="ECO:0000256" key="4">
    <source>
        <dbReference type="ARBA" id="ARBA00022989"/>
    </source>
</evidence>
<comment type="similarity">
    <text evidence="2 6">Belongs to the peroxisomal membrane protein PXMP2/4 family.</text>
</comment>
<comment type="subcellular location">
    <subcellularLocation>
        <location evidence="1">Membrane</location>
        <topology evidence="1">Multi-pass membrane protein</topology>
    </subcellularLocation>
</comment>
<feature type="transmembrane region" description="Helical" evidence="6">
    <location>
        <begin position="21"/>
        <end position="39"/>
    </location>
</feature>
<keyword evidence="5 6" id="KW-0472">Membrane</keyword>
<proteinExistence type="inferred from homology"/>
<dbReference type="GeneID" id="106661496"/>